<evidence type="ECO:0008006" key="4">
    <source>
        <dbReference type="Google" id="ProtNLM"/>
    </source>
</evidence>
<reference evidence="2 3" key="1">
    <citation type="submission" date="2019-03" db="EMBL/GenBank/DDBJ databases">
        <title>Sequencing the genomes of 1000 actinobacteria strains.</title>
        <authorList>
            <person name="Klenk H.-P."/>
        </authorList>
    </citation>
    <scope>NUCLEOTIDE SEQUENCE [LARGE SCALE GENOMIC DNA]</scope>
    <source>
        <strain evidence="2 3">DSM 43805</strain>
    </source>
</reference>
<name>A0A4R6JYN2_9ACTN</name>
<protein>
    <recommendedName>
        <fullName evidence="4">DUF2993 family protein</fullName>
    </recommendedName>
</protein>
<feature type="region of interest" description="Disordered" evidence="1">
    <location>
        <begin position="116"/>
        <end position="149"/>
    </location>
</feature>
<dbReference type="RefSeq" id="WP_166661269.1">
    <property type="nucleotide sequence ID" value="NZ_BOMD01000064.1"/>
</dbReference>
<dbReference type="Proteomes" id="UP000294901">
    <property type="component" value="Unassembled WGS sequence"/>
</dbReference>
<evidence type="ECO:0000256" key="1">
    <source>
        <dbReference type="SAM" id="MobiDB-lite"/>
    </source>
</evidence>
<dbReference type="InterPro" id="IPR021373">
    <property type="entry name" value="DUF2993"/>
</dbReference>
<dbReference type="EMBL" id="SNWR01000001">
    <property type="protein sequence ID" value="TDO41983.1"/>
    <property type="molecule type" value="Genomic_DNA"/>
</dbReference>
<accession>A0A4R6JYN2</accession>
<feature type="compositionally biased region" description="Gly residues" evidence="1">
    <location>
        <begin position="129"/>
        <end position="149"/>
    </location>
</feature>
<proteinExistence type="predicted"/>
<evidence type="ECO:0000313" key="2">
    <source>
        <dbReference type="EMBL" id="TDO41983.1"/>
    </source>
</evidence>
<organism evidence="2 3">
    <name type="scientific">Paractinoplanes brasiliensis</name>
    <dbReference type="NCBI Taxonomy" id="52695"/>
    <lineage>
        <taxon>Bacteria</taxon>
        <taxon>Bacillati</taxon>
        <taxon>Actinomycetota</taxon>
        <taxon>Actinomycetes</taxon>
        <taxon>Micromonosporales</taxon>
        <taxon>Micromonosporaceae</taxon>
        <taxon>Paractinoplanes</taxon>
    </lineage>
</organism>
<comment type="caution">
    <text evidence="2">The sequence shown here is derived from an EMBL/GenBank/DDBJ whole genome shotgun (WGS) entry which is preliminary data.</text>
</comment>
<gene>
    <name evidence="2" type="ORF">C8E87_5745</name>
</gene>
<dbReference type="AlphaFoldDB" id="A0A4R6JYN2"/>
<keyword evidence="3" id="KW-1185">Reference proteome</keyword>
<sequence>MPRKQVIIGAVVAAVLALPVAADRIAASVVEHRLASRLQCAAGLETAPDVHLGGFPALTQLASQSLDEIRVQARDVALSKITVGRLEAEAEHVSLTGGSVGAGAVTVDATIPYSELTGLGTSRTNGSGSEDGGQSSEGGAAGTRGGGKRGGLTAGDLRIVGADGTQRLVLQADVTVRGLKLPATVFADVALAGDRLTVTPAEVELSSFGLRLPASRLPAATSQARTVDLPALPGGLTYRSVSPAADGLRVVAGGTDLHLEPNGKTNRDKTCGGTA</sequence>
<evidence type="ECO:0000313" key="3">
    <source>
        <dbReference type="Proteomes" id="UP000294901"/>
    </source>
</evidence>
<dbReference type="Pfam" id="PF11209">
    <property type="entry name" value="LmeA"/>
    <property type="match status" value="1"/>
</dbReference>